<dbReference type="Proteomes" id="UP000838749">
    <property type="component" value="Unassembled WGS sequence"/>
</dbReference>
<dbReference type="SUPFAM" id="SSF47413">
    <property type="entry name" value="lambda repressor-like DNA-binding domains"/>
    <property type="match status" value="1"/>
</dbReference>
<dbReference type="PANTHER" id="PTHR46558">
    <property type="entry name" value="TRACRIPTIONAL REGULATORY PROTEIN-RELATED-RELATED"/>
    <property type="match status" value="1"/>
</dbReference>
<proteinExistence type="predicted"/>
<sequence length="125" mass="14254">MLPIYAKRLKEARLKAGKLTQLQVTEATGINNKTLSGYESGRNEPDYETLKVLCDFYGVTTDWVLGHTNNPIAQLNDTEKELVKKIDLGDESFVDQDISFEGHELTTEEKKQLQELARLILKKDR</sequence>
<keyword evidence="1" id="KW-0238">DNA-binding</keyword>
<name>A0ABN8FBQ5_9BACL</name>
<dbReference type="Gene3D" id="1.10.260.40">
    <property type="entry name" value="lambda repressor-like DNA-binding domains"/>
    <property type="match status" value="1"/>
</dbReference>
<dbReference type="SMART" id="SM00530">
    <property type="entry name" value="HTH_XRE"/>
    <property type="match status" value="1"/>
</dbReference>
<dbReference type="RefSeq" id="WP_234530069.1">
    <property type="nucleotide sequence ID" value="NZ_CAKMAB010000001.1"/>
</dbReference>
<dbReference type="CDD" id="cd00093">
    <property type="entry name" value="HTH_XRE"/>
    <property type="match status" value="1"/>
</dbReference>
<comment type="caution">
    <text evidence="3">The sequence shown here is derived from an EMBL/GenBank/DDBJ whole genome shotgun (WGS) entry which is preliminary data.</text>
</comment>
<reference evidence="3" key="1">
    <citation type="submission" date="2021-12" db="EMBL/GenBank/DDBJ databases">
        <authorList>
            <person name="Criscuolo A."/>
        </authorList>
    </citation>
    <scope>NUCLEOTIDE SEQUENCE</scope>
    <source>
        <strain evidence="3">CIP111894</strain>
    </source>
</reference>
<evidence type="ECO:0000313" key="4">
    <source>
        <dbReference type="Proteomes" id="UP000838749"/>
    </source>
</evidence>
<organism evidence="3 4">
    <name type="scientific">Paenibacillus pseudetheri</name>
    <dbReference type="NCBI Taxonomy" id="2897682"/>
    <lineage>
        <taxon>Bacteria</taxon>
        <taxon>Bacillati</taxon>
        <taxon>Bacillota</taxon>
        <taxon>Bacilli</taxon>
        <taxon>Bacillales</taxon>
        <taxon>Paenibacillaceae</taxon>
        <taxon>Paenibacillus</taxon>
    </lineage>
</organism>
<dbReference type="Pfam" id="PF01381">
    <property type="entry name" value="HTH_3"/>
    <property type="match status" value="1"/>
</dbReference>
<gene>
    <name evidence="3" type="ORF">PAECIP111894_00195</name>
</gene>
<feature type="domain" description="HTH cro/C1-type" evidence="2">
    <location>
        <begin position="9"/>
        <end position="64"/>
    </location>
</feature>
<dbReference type="InterPro" id="IPR001387">
    <property type="entry name" value="Cro/C1-type_HTH"/>
</dbReference>
<dbReference type="PANTHER" id="PTHR46558:SF13">
    <property type="entry name" value="HTH-TYPE TRANSCRIPTIONAL REGULATOR IMMR"/>
    <property type="match status" value="1"/>
</dbReference>
<dbReference type="EMBL" id="CAKMAB010000001">
    <property type="protein sequence ID" value="CAH1054050.1"/>
    <property type="molecule type" value="Genomic_DNA"/>
</dbReference>
<dbReference type="InterPro" id="IPR010982">
    <property type="entry name" value="Lambda_DNA-bd_dom_sf"/>
</dbReference>
<evidence type="ECO:0000256" key="1">
    <source>
        <dbReference type="ARBA" id="ARBA00023125"/>
    </source>
</evidence>
<keyword evidence="4" id="KW-1185">Reference proteome</keyword>
<dbReference type="PROSITE" id="PS50943">
    <property type="entry name" value="HTH_CROC1"/>
    <property type="match status" value="1"/>
</dbReference>
<evidence type="ECO:0000259" key="2">
    <source>
        <dbReference type="PROSITE" id="PS50943"/>
    </source>
</evidence>
<evidence type="ECO:0000313" key="3">
    <source>
        <dbReference type="EMBL" id="CAH1054050.1"/>
    </source>
</evidence>
<accession>A0ABN8FBQ5</accession>
<protein>
    <recommendedName>
        <fullName evidence="2">HTH cro/C1-type domain-containing protein</fullName>
    </recommendedName>
</protein>